<dbReference type="EMBL" id="JAESVA010000014">
    <property type="protein sequence ID" value="MCB8883497.1"/>
    <property type="molecule type" value="Genomic_DNA"/>
</dbReference>
<keyword evidence="3" id="KW-1185">Reference proteome</keyword>
<evidence type="ECO:0000313" key="3">
    <source>
        <dbReference type="Proteomes" id="UP000721844"/>
    </source>
</evidence>
<sequence>MAAGLIIRPAIASDDDAVWAIIGPIIAAGETYALPRDWSREQALAYWLMPDHAVFVAETDGEVLGTFYLQANKQGGGDHVANAGFATAARATGRGIARSMGRFALTHAKVLGFRAMQFNFVVSSNAAAVHLWTSLGFETLCRQPEAFAHPTLGYVDALLMFQRL</sequence>
<organism evidence="2 3">
    <name type="scientific">Acidisoma cellulosilyticum</name>
    <dbReference type="NCBI Taxonomy" id="2802395"/>
    <lineage>
        <taxon>Bacteria</taxon>
        <taxon>Pseudomonadati</taxon>
        <taxon>Pseudomonadota</taxon>
        <taxon>Alphaproteobacteria</taxon>
        <taxon>Acetobacterales</taxon>
        <taxon>Acidocellaceae</taxon>
        <taxon>Acidisoma</taxon>
    </lineage>
</organism>
<protein>
    <submittedName>
        <fullName evidence="2">GNAT family N-acetyltransferase</fullName>
    </submittedName>
</protein>
<gene>
    <name evidence="2" type="ORF">ACELLULO517_24835</name>
</gene>
<proteinExistence type="predicted"/>
<accession>A0A963Z7X3</accession>
<dbReference type="RefSeq" id="WP_227310155.1">
    <property type="nucleotide sequence ID" value="NZ_JAESVA010000014.1"/>
</dbReference>
<dbReference type="PANTHER" id="PTHR43138:SF1">
    <property type="entry name" value="N-ACETYLTRANSFERASE ACA1"/>
    <property type="match status" value="1"/>
</dbReference>
<dbReference type="Proteomes" id="UP000721844">
    <property type="component" value="Unassembled WGS sequence"/>
</dbReference>
<dbReference type="PROSITE" id="PS51186">
    <property type="entry name" value="GNAT"/>
    <property type="match status" value="1"/>
</dbReference>
<dbReference type="CDD" id="cd04301">
    <property type="entry name" value="NAT_SF"/>
    <property type="match status" value="1"/>
</dbReference>
<dbReference type="InterPro" id="IPR052742">
    <property type="entry name" value="Mito_N-acetyltransferase"/>
</dbReference>
<name>A0A963Z7X3_9PROT</name>
<comment type="caution">
    <text evidence="2">The sequence shown here is derived from an EMBL/GenBank/DDBJ whole genome shotgun (WGS) entry which is preliminary data.</text>
</comment>
<dbReference type="InterPro" id="IPR016181">
    <property type="entry name" value="Acyl_CoA_acyltransferase"/>
</dbReference>
<reference evidence="2 3" key="1">
    <citation type="journal article" date="2021" name="Microorganisms">
        <title>Acidisoma silvae sp. nov. and Acidisomacellulosilytica sp. nov., Two Acidophilic Bacteria Isolated from Decaying Wood, Hydrolyzing Cellulose and Producing Poly-3-hydroxybutyrate.</title>
        <authorList>
            <person name="Mieszkin S."/>
            <person name="Pouder E."/>
            <person name="Uroz S."/>
            <person name="Simon-Colin C."/>
            <person name="Alain K."/>
        </authorList>
    </citation>
    <scope>NUCLEOTIDE SEQUENCE [LARGE SCALE GENOMIC DNA]</scope>
    <source>
        <strain evidence="2 3">HW T5.17</strain>
    </source>
</reference>
<evidence type="ECO:0000313" key="2">
    <source>
        <dbReference type="EMBL" id="MCB8883497.1"/>
    </source>
</evidence>
<dbReference type="InterPro" id="IPR000182">
    <property type="entry name" value="GNAT_dom"/>
</dbReference>
<dbReference type="GO" id="GO:0016747">
    <property type="term" value="F:acyltransferase activity, transferring groups other than amino-acyl groups"/>
    <property type="evidence" value="ECO:0007669"/>
    <property type="project" value="InterPro"/>
</dbReference>
<feature type="domain" description="N-acetyltransferase" evidence="1">
    <location>
        <begin position="5"/>
        <end position="164"/>
    </location>
</feature>
<dbReference type="Pfam" id="PF00583">
    <property type="entry name" value="Acetyltransf_1"/>
    <property type="match status" value="1"/>
</dbReference>
<dbReference type="AlphaFoldDB" id="A0A963Z7X3"/>
<dbReference type="SUPFAM" id="SSF55729">
    <property type="entry name" value="Acyl-CoA N-acyltransferases (Nat)"/>
    <property type="match status" value="1"/>
</dbReference>
<evidence type="ECO:0000259" key="1">
    <source>
        <dbReference type="PROSITE" id="PS51186"/>
    </source>
</evidence>
<dbReference type="PANTHER" id="PTHR43138">
    <property type="entry name" value="ACETYLTRANSFERASE, GNAT FAMILY"/>
    <property type="match status" value="1"/>
</dbReference>
<dbReference type="Gene3D" id="3.40.630.30">
    <property type="match status" value="1"/>
</dbReference>